<dbReference type="RefSeq" id="WP_190712219.1">
    <property type="nucleotide sequence ID" value="NZ_JACJST010000003.1"/>
</dbReference>
<dbReference type="InterPro" id="IPR023213">
    <property type="entry name" value="CAT-like_dom_sf"/>
</dbReference>
<evidence type="ECO:0000259" key="1">
    <source>
        <dbReference type="Pfam" id="PF00668"/>
    </source>
</evidence>
<evidence type="ECO:0000313" key="2">
    <source>
        <dbReference type="EMBL" id="MBD2567369.1"/>
    </source>
</evidence>
<dbReference type="Gene3D" id="3.30.559.30">
    <property type="entry name" value="Nonribosomal peptide synthetase, condensation domain"/>
    <property type="match status" value="1"/>
</dbReference>
<reference evidence="2 3" key="1">
    <citation type="journal article" date="2020" name="ISME J.">
        <title>Comparative genomics reveals insights into cyanobacterial evolution and habitat adaptation.</title>
        <authorList>
            <person name="Chen M.Y."/>
            <person name="Teng W.K."/>
            <person name="Zhao L."/>
            <person name="Hu C.X."/>
            <person name="Zhou Y.K."/>
            <person name="Han B.P."/>
            <person name="Song L.R."/>
            <person name="Shu W.S."/>
        </authorList>
    </citation>
    <scope>NUCLEOTIDE SEQUENCE [LARGE SCALE GENOMIC DNA]</scope>
    <source>
        <strain evidence="2 3">FACHB-196</strain>
    </source>
</reference>
<name>A0ABR8FEL7_9NOST</name>
<sequence length="475" mass="55705">MNTIEDFYPLSPMQQGILFHTLSASKFKMYFLQFGCTICGDFHTLEFKNAWQRVVEEYQILRTSFIWEGLKEPVQVVHREVKLPWEELDWRGLESQEQQERLQAFIKADQEQGFELAQVPLIRFTLIQLTEKDYQFIWSYHHLLADAWSASLILKAVFEYYNAFIQGKELNLENPRPYRDYIAWLQQQDLLKAEMFWRQWLKNFTAVTSLRKDQKISSVDSQDGSYNQQFIQLSTATTAKLQSLTQQQQLTLNTLVQGAWALILSSYSGKEDVVFGVICSGRSATLPEIDSMVGLFFNTLPMRVHIEPEKGLVPWLKQLQVKQAEMQQYEFSPLVKIQRWSDVPLGLPLFDTTLNFHNYPLDVALREGQYQNFKLDNYWSFAKVNYPLWVEIFSGQQLLIRITYDSCCFDTDMVNGILKQFESILCTMVTQPHIKLDALKAIMNEVNKKQQIAKEEKLKEARLEKFKKLKKQKVS</sequence>
<dbReference type="PANTHER" id="PTHR45398">
    <property type="match status" value="1"/>
</dbReference>
<dbReference type="Proteomes" id="UP000640531">
    <property type="component" value="Unassembled WGS sequence"/>
</dbReference>
<protein>
    <recommendedName>
        <fullName evidence="1">Condensation domain-containing protein</fullName>
    </recommendedName>
</protein>
<dbReference type="CDD" id="cd19543">
    <property type="entry name" value="DCL_NRPS"/>
    <property type="match status" value="1"/>
</dbReference>
<dbReference type="Gene3D" id="3.30.559.10">
    <property type="entry name" value="Chloramphenicol acetyltransferase-like domain"/>
    <property type="match status" value="1"/>
</dbReference>
<proteinExistence type="predicted"/>
<accession>A0ABR8FEL7</accession>
<organism evidence="2 3">
    <name type="scientific">Anabaena lutea FACHB-196</name>
    <dbReference type="NCBI Taxonomy" id="2692881"/>
    <lineage>
        <taxon>Bacteria</taxon>
        <taxon>Bacillati</taxon>
        <taxon>Cyanobacteriota</taxon>
        <taxon>Cyanophyceae</taxon>
        <taxon>Nostocales</taxon>
        <taxon>Nostocaceae</taxon>
        <taxon>Anabaena</taxon>
    </lineage>
</organism>
<dbReference type="Pfam" id="PF00668">
    <property type="entry name" value="Condensation"/>
    <property type="match status" value="1"/>
</dbReference>
<dbReference type="PANTHER" id="PTHR45398:SF1">
    <property type="entry name" value="ENZYME, PUTATIVE (JCVI)-RELATED"/>
    <property type="match status" value="1"/>
</dbReference>
<comment type="caution">
    <text evidence="2">The sequence shown here is derived from an EMBL/GenBank/DDBJ whole genome shotgun (WGS) entry which is preliminary data.</text>
</comment>
<gene>
    <name evidence="2" type="ORF">H6G59_05540</name>
</gene>
<keyword evidence="3" id="KW-1185">Reference proteome</keyword>
<dbReference type="EMBL" id="JACJST010000003">
    <property type="protein sequence ID" value="MBD2567369.1"/>
    <property type="molecule type" value="Genomic_DNA"/>
</dbReference>
<dbReference type="InterPro" id="IPR001242">
    <property type="entry name" value="Condensation_dom"/>
</dbReference>
<feature type="domain" description="Condensation" evidence="1">
    <location>
        <begin position="5"/>
        <end position="445"/>
    </location>
</feature>
<evidence type="ECO:0000313" key="3">
    <source>
        <dbReference type="Proteomes" id="UP000640531"/>
    </source>
</evidence>
<dbReference type="SUPFAM" id="SSF52777">
    <property type="entry name" value="CoA-dependent acyltransferases"/>
    <property type="match status" value="2"/>
</dbReference>